<dbReference type="PROSITE" id="PS51257">
    <property type="entry name" value="PROKAR_LIPOPROTEIN"/>
    <property type="match status" value="1"/>
</dbReference>
<name>M0LWR4_9EURY</name>
<evidence type="ECO:0000256" key="1">
    <source>
        <dbReference type="SAM" id="Phobius"/>
    </source>
</evidence>
<dbReference type="EMBL" id="AOMB01000041">
    <property type="protein sequence ID" value="EMA36520.1"/>
    <property type="molecule type" value="Genomic_DNA"/>
</dbReference>
<gene>
    <name evidence="2" type="ORF">C447_14721</name>
</gene>
<comment type="caution">
    <text evidence="2">The sequence shown here is derived from an EMBL/GenBank/DDBJ whole genome shotgun (WGS) entry which is preliminary data.</text>
</comment>
<keyword evidence="3" id="KW-1185">Reference proteome</keyword>
<keyword evidence="1" id="KW-0812">Transmembrane</keyword>
<organism evidence="2 3">
    <name type="scientific">Halococcus hamelinensis 100A6</name>
    <dbReference type="NCBI Taxonomy" id="1132509"/>
    <lineage>
        <taxon>Archaea</taxon>
        <taxon>Methanobacteriati</taxon>
        <taxon>Methanobacteriota</taxon>
        <taxon>Stenosarchaea group</taxon>
        <taxon>Halobacteria</taxon>
        <taxon>Halobacteriales</taxon>
        <taxon>Halococcaceae</taxon>
        <taxon>Halococcus</taxon>
    </lineage>
</organism>
<dbReference type="Proteomes" id="UP000011566">
    <property type="component" value="Unassembled WGS sequence"/>
</dbReference>
<dbReference type="OrthoDB" id="213827at2157"/>
<feature type="transmembrane region" description="Helical" evidence="1">
    <location>
        <begin position="102"/>
        <end position="135"/>
    </location>
</feature>
<feature type="transmembrane region" description="Helical" evidence="1">
    <location>
        <begin position="12"/>
        <end position="30"/>
    </location>
</feature>
<proteinExistence type="predicted"/>
<evidence type="ECO:0000313" key="3">
    <source>
        <dbReference type="Proteomes" id="UP000011566"/>
    </source>
</evidence>
<keyword evidence="1" id="KW-1133">Transmembrane helix</keyword>
<dbReference type="RefSeq" id="WP_007695211.1">
    <property type="nucleotide sequence ID" value="NZ_AJRK01000361.1"/>
</dbReference>
<dbReference type="AlphaFoldDB" id="M0LWR4"/>
<dbReference type="PATRIC" id="fig|1132509.6.peg.3429"/>
<evidence type="ECO:0000313" key="2">
    <source>
        <dbReference type="EMBL" id="EMA36520.1"/>
    </source>
</evidence>
<reference evidence="2 3" key="1">
    <citation type="journal article" date="2014" name="PLoS Genet.">
        <title>Phylogenetically driven sequencing of extremely halophilic archaea reveals strategies for static and dynamic osmo-response.</title>
        <authorList>
            <person name="Becker E.A."/>
            <person name="Seitzer P.M."/>
            <person name="Tritt A."/>
            <person name="Larsen D."/>
            <person name="Krusor M."/>
            <person name="Yao A.I."/>
            <person name="Wu D."/>
            <person name="Madern D."/>
            <person name="Eisen J.A."/>
            <person name="Darling A.E."/>
            <person name="Facciotti M.T."/>
        </authorList>
    </citation>
    <scope>NUCLEOTIDE SEQUENCE [LARGE SCALE GENOMIC DNA]</scope>
    <source>
        <strain evidence="2 3">100A6</strain>
    </source>
</reference>
<protein>
    <submittedName>
        <fullName evidence="2">Uncharacterized protein</fullName>
    </submittedName>
</protein>
<sequence>MDRRAPSTPAAWLGLAGGCFVLTVVVYFRYGFVAGFLPLLGGVYASRRWLLGRTVAASRAHGGNETGLLARYDVDTDREYTADEQATMLREIRADYRGKHRLWAGLAAGCLAVAAAAAVVSVVLAGCTAVVAGYCGLRWYRVRRALGVLDGRLETLEATSSTPEGSEPDL</sequence>
<keyword evidence="1" id="KW-0472">Membrane</keyword>
<accession>M0LWR4</accession>